<comment type="cofactor">
    <cofactor evidence="3">
        <name>thiamine diphosphate</name>
        <dbReference type="ChEBI" id="CHEBI:58937"/>
    </cofactor>
</comment>
<accession>A0ABU3DMP0</accession>
<evidence type="ECO:0000256" key="3">
    <source>
        <dbReference type="ARBA" id="ARBA00001964"/>
    </source>
</evidence>
<dbReference type="SUPFAM" id="SSF52518">
    <property type="entry name" value="Thiamin diphosphate-binding fold (THDP-binding)"/>
    <property type="match status" value="2"/>
</dbReference>
<dbReference type="InterPro" id="IPR005474">
    <property type="entry name" value="Transketolase_N"/>
</dbReference>
<keyword evidence="7" id="KW-1185">Reference proteome</keyword>
<protein>
    <submittedName>
        <fullName evidence="6">Transketolase C-terminal domain-containing protein</fullName>
    </submittedName>
</protein>
<evidence type="ECO:0000256" key="4">
    <source>
        <dbReference type="ARBA" id="ARBA00007131"/>
    </source>
</evidence>
<dbReference type="PANTHER" id="PTHR43825:SF1">
    <property type="entry name" value="TRANSKETOLASE-LIKE PYRIMIDINE-BINDING DOMAIN-CONTAINING PROTEIN"/>
    <property type="match status" value="1"/>
</dbReference>
<dbReference type="SUPFAM" id="SSF52922">
    <property type="entry name" value="TK C-terminal domain-like"/>
    <property type="match status" value="1"/>
</dbReference>
<dbReference type="Gene3D" id="3.40.50.970">
    <property type="match status" value="2"/>
</dbReference>
<dbReference type="SMART" id="SM00861">
    <property type="entry name" value="Transket_pyr"/>
    <property type="match status" value="1"/>
</dbReference>
<evidence type="ECO:0000313" key="6">
    <source>
        <dbReference type="EMBL" id="MDT0684984.1"/>
    </source>
</evidence>
<name>A0ABU3DMP0_9FLAO</name>
<comment type="caution">
    <text evidence="6">The sequence shown here is derived from an EMBL/GenBank/DDBJ whole genome shotgun (WGS) entry which is preliminary data.</text>
</comment>
<dbReference type="Proteomes" id="UP001253848">
    <property type="component" value="Unassembled WGS sequence"/>
</dbReference>
<dbReference type="PANTHER" id="PTHR43825">
    <property type="entry name" value="PYRUVATE DEHYDROGENASE E1 COMPONENT"/>
    <property type="match status" value="1"/>
</dbReference>
<comment type="cofactor">
    <cofactor evidence="2">
        <name>Mg(2+)</name>
        <dbReference type="ChEBI" id="CHEBI:18420"/>
    </cofactor>
</comment>
<comment type="similarity">
    <text evidence="4">Belongs to the transketolase family.</text>
</comment>
<dbReference type="RefSeq" id="WP_311498424.1">
    <property type="nucleotide sequence ID" value="NZ_JAVRHN010000001.1"/>
</dbReference>
<comment type="cofactor">
    <cofactor evidence="1">
        <name>Mn(2+)</name>
        <dbReference type="ChEBI" id="CHEBI:29035"/>
    </cofactor>
</comment>
<dbReference type="Pfam" id="PF02780">
    <property type="entry name" value="Transketolase_C"/>
    <property type="match status" value="1"/>
</dbReference>
<feature type="domain" description="Transketolase-like pyrimidine-binding" evidence="5">
    <location>
        <begin position="369"/>
        <end position="549"/>
    </location>
</feature>
<organism evidence="6 7">
    <name type="scientific">Autumnicola psychrophila</name>
    <dbReference type="NCBI Taxonomy" id="3075592"/>
    <lineage>
        <taxon>Bacteria</taxon>
        <taxon>Pseudomonadati</taxon>
        <taxon>Bacteroidota</taxon>
        <taxon>Flavobacteriia</taxon>
        <taxon>Flavobacteriales</taxon>
        <taxon>Flavobacteriaceae</taxon>
        <taxon>Autumnicola</taxon>
    </lineage>
</organism>
<dbReference type="Pfam" id="PF02779">
    <property type="entry name" value="Transket_pyr"/>
    <property type="match status" value="1"/>
</dbReference>
<dbReference type="InterPro" id="IPR029061">
    <property type="entry name" value="THDP-binding"/>
</dbReference>
<gene>
    <name evidence="6" type="ORF">RM541_01310</name>
</gene>
<evidence type="ECO:0000256" key="1">
    <source>
        <dbReference type="ARBA" id="ARBA00001936"/>
    </source>
</evidence>
<dbReference type="InterPro" id="IPR005475">
    <property type="entry name" value="Transketolase-like_Pyr-bd"/>
</dbReference>
<proteinExistence type="inferred from homology"/>
<evidence type="ECO:0000313" key="7">
    <source>
        <dbReference type="Proteomes" id="UP001253848"/>
    </source>
</evidence>
<sequence>MIDLESKKSLIRKGIVQLLEIKDAEIRLLNLHQCRHAIDNAIHIGGAFSATKPMVSLFYGGIIDPDIENPTSTEKDQFVLSKGHAIATLASIYSDLGYFKKEVLKNSRSISSILNGHPGPLIPGVHIATGPMGQGMGVAQGFALAGQKDGGFDVYALTGDGELQEGPIWETIMYAGSKRLENFCVMVDHNGGQLDNVMSLHYPYNNLGGSFESFGWRVMEIDATQYHSIYNALHDFKYGVRDGRPTVIICRSTKGHGGFSSHMNNHKTSISEEILNQEESFHIRHRELMQKRFCALFNSVCDNEYYSHVRKILENHASQMGLEFISSGTKVANIKEKEKTVKLKKASPRNKKIDFNNYNLPKLEEGRTYAAHKVIEEAMKEFSLDKNVVSVDSDLASTSGLQAGIGFVDKDRGLNVGVAEANMMLIGEAMAVFGFNVWVSTFCPFFDWKVLRRIAVGYQERLEVIDQGGWLSKGHGIDYTMLATAADLETQSNGATHMGNDDVLLMDQAAHVKIINVSCPQQLLAIMKWIMEGNKGIIYLRILRSPSKVLYNDKFAFEFGKAYSLINRDETNAYIVTSGRGVHEALEASRMLMEKKINVNVVDMPSIDPNTILQLYKSEKIIFIAEQNNGYIWVNFKRVLFSNVSTISTKNLHPVNLTTDGDLNYVHSGTYTELAAHYGLDAAHLVEKIIRTIN</sequence>
<dbReference type="Pfam" id="PF00456">
    <property type="entry name" value="Transketolase_N"/>
    <property type="match status" value="1"/>
</dbReference>
<evidence type="ECO:0000256" key="2">
    <source>
        <dbReference type="ARBA" id="ARBA00001946"/>
    </source>
</evidence>
<dbReference type="InterPro" id="IPR033248">
    <property type="entry name" value="Transketolase_C"/>
</dbReference>
<dbReference type="InterPro" id="IPR051157">
    <property type="entry name" value="PDH/Transketolase"/>
</dbReference>
<dbReference type="EMBL" id="JAVRHN010000001">
    <property type="protein sequence ID" value="MDT0684984.1"/>
    <property type="molecule type" value="Genomic_DNA"/>
</dbReference>
<dbReference type="Gene3D" id="3.40.50.920">
    <property type="match status" value="1"/>
</dbReference>
<evidence type="ECO:0000259" key="5">
    <source>
        <dbReference type="SMART" id="SM00861"/>
    </source>
</evidence>
<dbReference type="InterPro" id="IPR009014">
    <property type="entry name" value="Transketo_C/PFOR_II"/>
</dbReference>
<reference evidence="6 7" key="1">
    <citation type="submission" date="2023-09" db="EMBL/GenBank/DDBJ databases">
        <authorList>
            <person name="Rey-Velasco X."/>
        </authorList>
    </citation>
    <scope>NUCLEOTIDE SEQUENCE [LARGE SCALE GENOMIC DNA]</scope>
    <source>
        <strain evidence="6 7">F225</strain>
    </source>
</reference>